<dbReference type="CDD" id="cd17033">
    <property type="entry name" value="DR1245-like"/>
    <property type="match status" value="1"/>
</dbReference>
<reference evidence="2" key="1">
    <citation type="journal article" date="2019" name="Int. J. Syst. Evol. Microbiol.">
        <title>The Global Catalogue of Microorganisms (GCM) 10K type strain sequencing project: providing services to taxonomists for standard genome sequencing and annotation.</title>
        <authorList>
            <consortium name="The Broad Institute Genomics Platform"/>
            <consortium name="The Broad Institute Genome Sequencing Center for Infectious Disease"/>
            <person name="Wu L."/>
            <person name="Ma J."/>
        </authorList>
    </citation>
    <scope>NUCLEOTIDE SEQUENCE [LARGE SCALE GENOMIC DNA]</scope>
    <source>
        <strain evidence="2">CGMCC 1.16444</strain>
    </source>
</reference>
<accession>A0ABV9YZ22</accession>
<dbReference type="RefSeq" id="WP_114955522.1">
    <property type="nucleotide sequence ID" value="NZ_JBHSJF010000001.1"/>
</dbReference>
<dbReference type="EMBL" id="JBHSJF010000001">
    <property type="protein sequence ID" value="MFC5066762.1"/>
    <property type="molecule type" value="Genomic_DNA"/>
</dbReference>
<evidence type="ECO:0000313" key="1">
    <source>
        <dbReference type="EMBL" id="MFC5066762.1"/>
    </source>
</evidence>
<dbReference type="InterPro" id="IPR019660">
    <property type="entry name" value="Put_sensory_transdc_reg_YbjN"/>
</dbReference>
<sequence>MDLTELDLERAGNPVDVIEQLASTNDWMFDRSAEDEITINVGGSWTDYHVSITWMDDIEALHIACAFDLKVPEARRSEVLRLLNMVNEQMWVGHFDLWSGEGLVLYRHALLLAGGAEATDRQCAALLSSATDACERYYQAFQFVMWAGKSAREAFDAVIFDTAGRA</sequence>
<keyword evidence="2" id="KW-1185">Reference proteome</keyword>
<dbReference type="Proteomes" id="UP001595796">
    <property type="component" value="Unassembled WGS sequence"/>
</dbReference>
<evidence type="ECO:0000313" key="2">
    <source>
        <dbReference type="Proteomes" id="UP001595796"/>
    </source>
</evidence>
<protein>
    <submittedName>
        <fullName evidence="1">YbjN domain-containing protein</fullName>
    </submittedName>
</protein>
<name>A0ABV9YZ22_9HYPH</name>
<proteinExistence type="predicted"/>
<organism evidence="1 2">
    <name type="scientific">Flaviflagellibacter deserti</name>
    <dbReference type="NCBI Taxonomy" id="2267266"/>
    <lineage>
        <taxon>Bacteria</taxon>
        <taxon>Pseudomonadati</taxon>
        <taxon>Pseudomonadota</taxon>
        <taxon>Alphaproteobacteria</taxon>
        <taxon>Hyphomicrobiales</taxon>
        <taxon>Flaviflagellibacter</taxon>
    </lineage>
</organism>
<gene>
    <name evidence="1" type="ORF">ACFPFW_01870</name>
</gene>
<dbReference type="Pfam" id="PF10722">
    <property type="entry name" value="YbjN"/>
    <property type="match status" value="1"/>
</dbReference>
<comment type="caution">
    <text evidence="1">The sequence shown here is derived from an EMBL/GenBank/DDBJ whole genome shotgun (WGS) entry which is preliminary data.</text>
</comment>